<dbReference type="AlphaFoldDB" id="A0A1D1US62"/>
<reference evidence="13 14" key="1">
    <citation type="journal article" date="2016" name="Nat. Commun.">
        <title>Extremotolerant tardigrade genome and improved radiotolerance of human cultured cells by tardigrade-unique protein.</title>
        <authorList>
            <person name="Hashimoto T."/>
            <person name="Horikawa D.D."/>
            <person name="Saito Y."/>
            <person name="Kuwahara H."/>
            <person name="Kozuka-Hata H."/>
            <person name="Shin-I T."/>
            <person name="Minakuchi Y."/>
            <person name="Ohishi K."/>
            <person name="Motoyama A."/>
            <person name="Aizu T."/>
            <person name="Enomoto A."/>
            <person name="Kondo K."/>
            <person name="Tanaka S."/>
            <person name="Hara Y."/>
            <person name="Koshikawa S."/>
            <person name="Sagara H."/>
            <person name="Miura T."/>
            <person name="Yokobori S."/>
            <person name="Miyagawa K."/>
            <person name="Suzuki Y."/>
            <person name="Kubo T."/>
            <person name="Oyama M."/>
            <person name="Kohara Y."/>
            <person name="Fujiyama A."/>
            <person name="Arakawa K."/>
            <person name="Katayama T."/>
            <person name="Toyoda A."/>
            <person name="Kunieda T."/>
        </authorList>
    </citation>
    <scope>NUCLEOTIDE SEQUENCE [LARGE SCALE GENOMIC DNA]</scope>
    <source>
        <strain evidence="13 14">YOKOZUNA-1</strain>
    </source>
</reference>
<dbReference type="STRING" id="947166.A0A1D1US62"/>
<evidence type="ECO:0000256" key="2">
    <source>
        <dbReference type="ARBA" id="ARBA00022475"/>
    </source>
</evidence>
<dbReference type="PRINTS" id="PR00237">
    <property type="entry name" value="GPCRRHODOPSN"/>
</dbReference>
<sequence length="439" mass="49078">MIILDVGVNQTREEMLAEFVNGTEPPMLYLERAENYPLMVITTLLLSLSAIIGTLGNLLIIGAICMVRSLRTTGNIFVLNLALADVVVTLLIDPFNAVGAAAGRHVLMHNFTLCNFVASVCAPACLSSMWNMCAISINRYFFICKSPLYPRIFTVRNSILCCLLIWVMSHLFHLPNHTGWGMDRFNHDYYLCTFDIVVHSYAIFYIMMGVIIPLIGVLFGYTSIFIKVRGVRSKLRQHRMKQLVQPASGPTDRGSKLVPTQSTSMNENSASEIQEARTALAGRRTRRPPKADFKSEDVKLAKTLFAAFLVFFLCWLPFALFVLAHQPKEIPGWMYVLAIIMAHGNSAVNPILYGLTNENFRNGYRMVLGMRGNSVNDAKGRTVSRSDKRTPADHGSMPLPSTTNPRRPSRAANPTPAIDETQLSSRNFVRLSKTQSYFP</sequence>
<dbReference type="InterPro" id="IPR017452">
    <property type="entry name" value="GPCR_Rhodpsn_7TM"/>
</dbReference>
<evidence type="ECO:0000256" key="1">
    <source>
        <dbReference type="ARBA" id="ARBA00004651"/>
    </source>
</evidence>
<dbReference type="InterPro" id="IPR000276">
    <property type="entry name" value="GPCR_Rhodpsn"/>
</dbReference>
<dbReference type="OrthoDB" id="10044919at2759"/>
<evidence type="ECO:0000256" key="3">
    <source>
        <dbReference type="ARBA" id="ARBA00022692"/>
    </source>
</evidence>
<evidence type="ECO:0000256" key="10">
    <source>
        <dbReference type="SAM" id="MobiDB-lite"/>
    </source>
</evidence>
<protein>
    <recommendedName>
        <fullName evidence="12">G-protein coupled receptors family 1 profile domain-containing protein</fullName>
    </recommendedName>
</protein>
<feature type="region of interest" description="Disordered" evidence="10">
    <location>
        <begin position="375"/>
        <end position="424"/>
    </location>
</feature>
<keyword evidence="4 11" id="KW-1133">Transmembrane helix</keyword>
<keyword evidence="7 9" id="KW-0675">Receptor</keyword>
<dbReference type="GO" id="GO:0005886">
    <property type="term" value="C:plasma membrane"/>
    <property type="evidence" value="ECO:0007669"/>
    <property type="project" value="UniProtKB-SubCell"/>
</dbReference>
<evidence type="ECO:0000259" key="12">
    <source>
        <dbReference type="PROSITE" id="PS50262"/>
    </source>
</evidence>
<feature type="compositionally biased region" description="Basic and acidic residues" evidence="10">
    <location>
        <begin position="378"/>
        <end position="392"/>
    </location>
</feature>
<dbReference type="PROSITE" id="PS50262">
    <property type="entry name" value="G_PROTEIN_RECEP_F1_2"/>
    <property type="match status" value="1"/>
</dbReference>
<feature type="transmembrane region" description="Helical" evidence="11">
    <location>
        <begin position="332"/>
        <end position="356"/>
    </location>
</feature>
<feature type="transmembrane region" description="Helical" evidence="11">
    <location>
        <begin position="116"/>
        <end position="141"/>
    </location>
</feature>
<comment type="similarity">
    <text evidence="9">Belongs to the G-protein coupled receptor 1 family.</text>
</comment>
<dbReference type="Pfam" id="PF00001">
    <property type="entry name" value="7tm_1"/>
    <property type="match status" value="1"/>
</dbReference>
<evidence type="ECO:0000256" key="9">
    <source>
        <dbReference type="RuleBase" id="RU000688"/>
    </source>
</evidence>
<organism evidence="13 14">
    <name type="scientific">Ramazzottius varieornatus</name>
    <name type="common">Water bear</name>
    <name type="synonym">Tardigrade</name>
    <dbReference type="NCBI Taxonomy" id="947166"/>
    <lineage>
        <taxon>Eukaryota</taxon>
        <taxon>Metazoa</taxon>
        <taxon>Ecdysozoa</taxon>
        <taxon>Tardigrada</taxon>
        <taxon>Eutardigrada</taxon>
        <taxon>Parachela</taxon>
        <taxon>Hypsibioidea</taxon>
        <taxon>Ramazzottiidae</taxon>
        <taxon>Ramazzottius</taxon>
    </lineage>
</organism>
<accession>A0A1D1US62</accession>
<dbReference type="PANTHER" id="PTHR24228">
    <property type="entry name" value="B2 BRADYKININ RECEPTOR/ANGIOTENSIN II RECEPTOR"/>
    <property type="match status" value="1"/>
</dbReference>
<keyword evidence="5 9" id="KW-0297">G-protein coupled receptor</keyword>
<gene>
    <name evidence="13" type="primary">RvY_04595-1</name>
    <name evidence="13" type="synonym">RvY_04595.1</name>
    <name evidence="13" type="ORF">RvY_04595</name>
</gene>
<keyword evidence="6 11" id="KW-0472">Membrane</keyword>
<comment type="subcellular location">
    <subcellularLocation>
        <location evidence="1">Cell membrane</location>
        <topology evidence="1">Multi-pass membrane protein</topology>
    </subcellularLocation>
</comment>
<keyword evidence="2" id="KW-1003">Cell membrane</keyword>
<dbReference type="GO" id="GO:0004930">
    <property type="term" value="F:G protein-coupled receptor activity"/>
    <property type="evidence" value="ECO:0007669"/>
    <property type="project" value="UniProtKB-KW"/>
</dbReference>
<dbReference type="CDD" id="cd00637">
    <property type="entry name" value="7tm_classA_rhodopsin-like"/>
    <property type="match status" value="1"/>
</dbReference>
<dbReference type="PROSITE" id="PS00237">
    <property type="entry name" value="G_PROTEIN_RECEP_F1_1"/>
    <property type="match status" value="1"/>
</dbReference>
<dbReference type="PANTHER" id="PTHR24228:SF75">
    <property type="entry name" value="G-PROTEIN COUPLED RECEPTORS FAMILY 1 PROFILE DOMAIN-CONTAINING PROTEIN"/>
    <property type="match status" value="1"/>
</dbReference>
<dbReference type="SUPFAM" id="SSF81321">
    <property type="entry name" value="Family A G protein-coupled receptor-like"/>
    <property type="match status" value="1"/>
</dbReference>
<comment type="caution">
    <text evidence="13">The sequence shown here is derived from an EMBL/GenBank/DDBJ whole genome shotgun (WGS) entry which is preliminary data.</text>
</comment>
<evidence type="ECO:0000256" key="11">
    <source>
        <dbReference type="SAM" id="Phobius"/>
    </source>
</evidence>
<evidence type="ECO:0000256" key="7">
    <source>
        <dbReference type="ARBA" id="ARBA00023170"/>
    </source>
</evidence>
<keyword evidence="3 9" id="KW-0812">Transmembrane</keyword>
<evidence type="ECO:0000313" key="13">
    <source>
        <dbReference type="EMBL" id="GAU92524.1"/>
    </source>
</evidence>
<name>A0A1D1US62_RAMVA</name>
<evidence type="ECO:0000256" key="4">
    <source>
        <dbReference type="ARBA" id="ARBA00022989"/>
    </source>
</evidence>
<dbReference type="Proteomes" id="UP000186922">
    <property type="component" value="Unassembled WGS sequence"/>
</dbReference>
<keyword evidence="14" id="KW-1185">Reference proteome</keyword>
<dbReference type="EMBL" id="BDGG01000002">
    <property type="protein sequence ID" value="GAU92524.1"/>
    <property type="molecule type" value="Genomic_DNA"/>
</dbReference>
<feature type="transmembrane region" description="Helical" evidence="11">
    <location>
        <begin position="76"/>
        <end position="96"/>
    </location>
</feature>
<feature type="transmembrane region" description="Helical" evidence="11">
    <location>
        <begin position="304"/>
        <end position="326"/>
    </location>
</feature>
<feature type="transmembrane region" description="Helical" evidence="11">
    <location>
        <begin position="203"/>
        <end position="226"/>
    </location>
</feature>
<evidence type="ECO:0000256" key="5">
    <source>
        <dbReference type="ARBA" id="ARBA00023040"/>
    </source>
</evidence>
<evidence type="ECO:0000256" key="6">
    <source>
        <dbReference type="ARBA" id="ARBA00023136"/>
    </source>
</evidence>
<proteinExistence type="inferred from homology"/>
<feature type="transmembrane region" description="Helical" evidence="11">
    <location>
        <begin position="36"/>
        <end position="64"/>
    </location>
</feature>
<dbReference type="Gene3D" id="1.20.1070.10">
    <property type="entry name" value="Rhodopsin 7-helix transmembrane proteins"/>
    <property type="match status" value="1"/>
</dbReference>
<feature type="domain" description="G-protein coupled receptors family 1 profile" evidence="12">
    <location>
        <begin position="56"/>
        <end position="353"/>
    </location>
</feature>
<dbReference type="SMART" id="SM01381">
    <property type="entry name" value="7TM_GPCR_Srsx"/>
    <property type="match status" value="1"/>
</dbReference>
<evidence type="ECO:0000313" key="14">
    <source>
        <dbReference type="Proteomes" id="UP000186922"/>
    </source>
</evidence>
<feature type="transmembrane region" description="Helical" evidence="11">
    <location>
        <begin position="153"/>
        <end position="172"/>
    </location>
</feature>
<evidence type="ECO:0000256" key="8">
    <source>
        <dbReference type="ARBA" id="ARBA00023224"/>
    </source>
</evidence>
<keyword evidence="8 9" id="KW-0807">Transducer</keyword>